<keyword evidence="3" id="KW-1185">Reference proteome</keyword>
<gene>
    <name evidence="2" type="ORF">AK812_SmicGene36345</name>
</gene>
<evidence type="ECO:0000256" key="1">
    <source>
        <dbReference type="SAM" id="MobiDB-lite"/>
    </source>
</evidence>
<feature type="region of interest" description="Disordered" evidence="1">
    <location>
        <begin position="102"/>
        <end position="123"/>
    </location>
</feature>
<name>A0A1Q9CJ41_SYMMI</name>
<accession>A0A1Q9CJ41</accession>
<evidence type="ECO:0000313" key="2">
    <source>
        <dbReference type="EMBL" id="OLP82948.1"/>
    </source>
</evidence>
<dbReference type="AlphaFoldDB" id="A0A1Q9CJ41"/>
<dbReference type="EMBL" id="LSRX01001153">
    <property type="protein sequence ID" value="OLP82948.1"/>
    <property type="molecule type" value="Genomic_DNA"/>
</dbReference>
<sequence>MMPVNVGPCAVNRWPDLVMTHAVRAANLTATADADSHSRRCSNRKQLLLDMQRRSARHWARLQLGTLPGDENTELCTRWNTGQVDAASVASAADAMPELPEEVVNTDPENSNAEDGENRQTVRDGEWSKLESSTANFYWFPYNRGGGLKRKEHTGGEGEVAWAWHWHGGTLLNAVGALSERSHRLLKQDVTGSDGIDDKDCGSARKTRGTAGTGRHGDETVVRNLVQRHCWTGLPVYPSRDPRPPLAVDRATLGSNDTEIVTGQVACHLAAPASKPIGEMLELSGWMDVACSDL</sequence>
<organism evidence="2 3">
    <name type="scientific">Symbiodinium microadriaticum</name>
    <name type="common">Dinoflagellate</name>
    <name type="synonym">Zooxanthella microadriatica</name>
    <dbReference type="NCBI Taxonomy" id="2951"/>
    <lineage>
        <taxon>Eukaryota</taxon>
        <taxon>Sar</taxon>
        <taxon>Alveolata</taxon>
        <taxon>Dinophyceae</taxon>
        <taxon>Suessiales</taxon>
        <taxon>Symbiodiniaceae</taxon>
        <taxon>Symbiodinium</taxon>
    </lineage>
</organism>
<reference evidence="2 3" key="1">
    <citation type="submission" date="2016-02" db="EMBL/GenBank/DDBJ databases">
        <title>Genome analysis of coral dinoflagellate symbionts highlights evolutionary adaptations to a symbiotic lifestyle.</title>
        <authorList>
            <person name="Aranda M."/>
            <person name="Li Y."/>
            <person name="Liew Y.J."/>
            <person name="Baumgarten S."/>
            <person name="Simakov O."/>
            <person name="Wilson M."/>
            <person name="Piel J."/>
            <person name="Ashoor H."/>
            <person name="Bougouffa S."/>
            <person name="Bajic V.B."/>
            <person name="Ryu T."/>
            <person name="Ravasi T."/>
            <person name="Bayer T."/>
            <person name="Micklem G."/>
            <person name="Kim H."/>
            <person name="Bhak J."/>
            <person name="Lajeunesse T.C."/>
            <person name="Voolstra C.R."/>
        </authorList>
    </citation>
    <scope>NUCLEOTIDE SEQUENCE [LARGE SCALE GENOMIC DNA]</scope>
    <source>
        <strain evidence="2 3">CCMP2467</strain>
    </source>
</reference>
<dbReference type="Proteomes" id="UP000186817">
    <property type="component" value="Unassembled WGS sequence"/>
</dbReference>
<protein>
    <submittedName>
        <fullName evidence="2">Uncharacterized protein</fullName>
    </submittedName>
</protein>
<comment type="caution">
    <text evidence="2">The sequence shown here is derived from an EMBL/GenBank/DDBJ whole genome shotgun (WGS) entry which is preliminary data.</text>
</comment>
<proteinExistence type="predicted"/>
<evidence type="ECO:0000313" key="3">
    <source>
        <dbReference type="Proteomes" id="UP000186817"/>
    </source>
</evidence>
<feature type="region of interest" description="Disordered" evidence="1">
    <location>
        <begin position="193"/>
        <end position="216"/>
    </location>
</feature>